<feature type="transmembrane region" description="Helical" evidence="1">
    <location>
        <begin position="34"/>
        <end position="53"/>
    </location>
</feature>
<keyword evidence="3" id="KW-1185">Reference proteome</keyword>
<evidence type="ECO:0000313" key="2">
    <source>
        <dbReference type="EMBL" id="UOR04432.1"/>
    </source>
</evidence>
<organism evidence="2 3">
    <name type="scientific">Hymenobacter aerilatus</name>
    <dbReference type="NCBI Taxonomy" id="2932251"/>
    <lineage>
        <taxon>Bacteria</taxon>
        <taxon>Pseudomonadati</taxon>
        <taxon>Bacteroidota</taxon>
        <taxon>Cytophagia</taxon>
        <taxon>Cytophagales</taxon>
        <taxon>Hymenobacteraceae</taxon>
        <taxon>Hymenobacter</taxon>
    </lineage>
</organism>
<dbReference type="AlphaFoldDB" id="A0A8T9SQS4"/>
<dbReference type="RefSeq" id="WP_245092048.1">
    <property type="nucleotide sequence ID" value="NZ_CP095053.1"/>
</dbReference>
<keyword evidence="1" id="KW-1133">Transmembrane helix</keyword>
<sequence length="135" mass="15494">MLQFFRQLLIFSLLIGAVLYALHTQYGTTLVHPLAGYIFGFFVLITIITYWITQRLVQISPDNFMAAYFGSMILRLLLSLGLVVLYLYRGGAREGDARWTFLGAFFILYFLFAGFEVWTVLSNLRPFSKRGVTIT</sequence>
<feature type="transmembrane region" description="Helical" evidence="1">
    <location>
        <begin position="65"/>
        <end position="88"/>
    </location>
</feature>
<proteinExistence type="predicted"/>
<accession>A0A8T9SQS4</accession>
<protein>
    <submittedName>
        <fullName evidence="2">Uncharacterized protein</fullName>
    </submittedName>
</protein>
<dbReference type="EMBL" id="CP095053">
    <property type="protein sequence ID" value="UOR04432.1"/>
    <property type="molecule type" value="Genomic_DNA"/>
</dbReference>
<keyword evidence="1" id="KW-0472">Membrane</keyword>
<name>A0A8T9SQS4_9BACT</name>
<feature type="transmembrane region" description="Helical" evidence="1">
    <location>
        <begin position="100"/>
        <end position="121"/>
    </location>
</feature>
<evidence type="ECO:0000256" key="1">
    <source>
        <dbReference type="SAM" id="Phobius"/>
    </source>
</evidence>
<dbReference type="Proteomes" id="UP000829925">
    <property type="component" value="Chromosome"/>
</dbReference>
<evidence type="ECO:0000313" key="3">
    <source>
        <dbReference type="Proteomes" id="UP000829925"/>
    </source>
</evidence>
<dbReference type="KEGG" id="haei:MUN82_15980"/>
<gene>
    <name evidence="2" type="ORF">MUN82_15980</name>
</gene>
<keyword evidence="1" id="KW-0812">Transmembrane</keyword>
<reference evidence="2 3" key="1">
    <citation type="submission" date="2022-04" db="EMBL/GenBank/DDBJ databases">
        <title>Hymenobacter sp. isolated from the air.</title>
        <authorList>
            <person name="Won M."/>
            <person name="Lee C.-M."/>
            <person name="Woen H.-Y."/>
            <person name="Kwon S.-W."/>
        </authorList>
    </citation>
    <scope>NUCLEOTIDE SEQUENCE [LARGE SCALE GENOMIC DNA]</scope>
    <source>
        <strain evidence="3">5413 J-13</strain>
    </source>
</reference>